<keyword evidence="4" id="KW-1185">Reference proteome</keyword>
<dbReference type="Proteomes" id="UP000006672">
    <property type="component" value="Unassembled WGS sequence"/>
</dbReference>
<feature type="chain" id="PRO_5023888230" evidence="2">
    <location>
        <begin position="27"/>
        <end position="128"/>
    </location>
</feature>
<feature type="signal peptide" evidence="2">
    <location>
        <begin position="1"/>
        <end position="26"/>
    </location>
</feature>
<accession>A0A4E9FFX1</accession>
<dbReference type="CTD" id="6097378"/>
<gene>
    <name evidence="3" type="primary">Bm12788</name>
    <name evidence="5" type="synonym">Bm1_12250</name>
    <name evidence="3" type="ORF">BM_BM12788</name>
</gene>
<dbReference type="AlphaFoldDB" id="A0A4E9FFX1"/>
<evidence type="ECO:0000256" key="2">
    <source>
        <dbReference type="SAM" id="SignalP"/>
    </source>
</evidence>
<name>A0A4E9FFX1_BRUMA</name>
<dbReference type="WBParaSite" id="Bm12788.1">
    <property type="protein sequence ID" value="Bm12788.1"/>
    <property type="gene ID" value="WBGene00233049"/>
</dbReference>
<reference evidence="4" key="1">
    <citation type="journal article" date="2007" name="Science">
        <title>Draft genome of the filarial nematode parasite Brugia malayi.</title>
        <authorList>
            <person name="Ghedin E."/>
            <person name="Wang S."/>
            <person name="Spiro D."/>
            <person name="Caler E."/>
            <person name="Zhao Q."/>
            <person name="Crabtree J."/>
            <person name="Allen J.E."/>
            <person name="Delcher A.L."/>
            <person name="Guiliano D.B."/>
            <person name="Miranda-Saavedra D."/>
            <person name="Angiuoli S.V."/>
            <person name="Creasy T."/>
            <person name="Amedeo P."/>
            <person name="Haas B."/>
            <person name="El-Sayed N.M."/>
            <person name="Wortman J.R."/>
            <person name="Feldblyum T."/>
            <person name="Tallon L."/>
            <person name="Schatz M."/>
            <person name="Shumway M."/>
            <person name="Koo H."/>
            <person name="Salzberg S.L."/>
            <person name="Schobel S."/>
            <person name="Pertea M."/>
            <person name="Pop M."/>
            <person name="White O."/>
            <person name="Barton G.J."/>
            <person name="Carlow C.K."/>
            <person name="Crawford M.J."/>
            <person name="Daub J."/>
            <person name="Dimmic M.W."/>
            <person name="Estes C.F."/>
            <person name="Foster J.M."/>
            <person name="Ganatra M."/>
            <person name="Gregory W.F."/>
            <person name="Johnson N.M."/>
            <person name="Jin J."/>
            <person name="Komuniecki R."/>
            <person name="Korf I."/>
            <person name="Kumar S."/>
            <person name="Laney S."/>
            <person name="Li B.W."/>
            <person name="Li W."/>
            <person name="Lindblom T.H."/>
            <person name="Lustigman S."/>
            <person name="Ma D."/>
            <person name="Maina C.V."/>
            <person name="Martin D.M."/>
            <person name="McCarter J.P."/>
            <person name="McReynolds L."/>
            <person name="Mitreva M."/>
            <person name="Nutman T.B."/>
            <person name="Parkinson J."/>
            <person name="Peregrin-Alvarez J.M."/>
            <person name="Poole C."/>
            <person name="Ren Q."/>
            <person name="Saunders L."/>
            <person name="Sluder A.E."/>
            <person name="Smith K."/>
            <person name="Stanke M."/>
            <person name="Unnasch T.R."/>
            <person name="Ware J."/>
            <person name="Wei A.D."/>
            <person name="Weil G."/>
            <person name="Williams D.J."/>
            <person name="Zhang Y."/>
            <person name="Williams S.A."/>
            <person name="Fraser-Liggett C."/>
            <person name="Slatko B."/>
            <person name="Blaxter M.L."/>
            <person name="Scott A.L."/>
        </authorList>
    </citation>
    <scope>NUCLEOTIDE SEQUENCE</scope>
    <source>
        <strain evidence="4">FR3</strain>
    </source>
</reference>
<evidence type="ECO:0000256" key="1">
    <source>
        <dbReference type="SAM" id="MobiDB-lite"/>
    </source>
</evidence>
<dbReference type="GeneID" id="6097378"/>
<protein>
    <submittedName>
        <fullName evidence="3 5">Uncharacterized protein</fullName>
    </submittedName>
</protein>
<reference evidence="3" key="2">
    <citation type="submission" date="2019-04" db="EMBL/GenBank/DDBJ databases">
        <authorList>
            <person name="Howe K."/>
            <person name="Paulini M."/>
            <person name="Williams G."/>
        </authorList>
    </citation>
    <scope>NUCLEOTIDE SEQUENCE [LARGE SCALE GENOMIC DNA]</scope>
    <source>
        <strain evidence="3">FR3</strain>
    </source>
</reference>
<reference evidence="5" key="3">
    <citation type="submission" date="2022-04" db="UniProtKB">
        <authorList>
            <consortium name="WormBaseParasite"/>
        </authorList>
    </citation>
    <scope>IDENTIFICATION</scope>
</reference>
<accession>A0A8L7SNX2</accession>
<dbReference type="RefSeq" id="XP_001893920.2">
    <property type="nucleotide sequence ID" value="XM_001893885.2"/>
</dbReference>
<proteinExistence type="predicted"/>
<dbReference type="KEGG" id="bmy:BM_BM12788"/>
<organism evidence="3">
    <name type="scientific">Brugia malayi</name>
    <name type="common">Filarial nematode worm</name>
    <dbReference type="NCBI Taxonomy" id="6279"/>
    <lineage>
        <taxon>Eukaryota</taxon>
        <taxon>Metazoa</taxon>
        <taxon>Ecdysozoa</taxon>
        <taxon>Nematoda</taxon>
        <taxon>Chromadorea</taxon>
        <taxon>Rhabditida</taxon>
        <taxon>Spirurina</taxon>
        <taxon>Spiruromorpha</taxon>
        <taxon>Filarioidea</taxon>
        <taxon>Onchocercidae</taxon>
        <taxon>Brugia</taxon>
    </lineage>
</organism>
<evidence type="ECO:0000313" key="4">
    <source>
        <dbReference type="Proteomes" id="UP000006672"/>
    </source>
</evidence>
<feature type="region of interest" description="Disordered" evidence="1">
    <location>
        <begin position="50"/>
        <end position="70"/>
    </location>
</feature>
<evidence type="ECO:0000313" key="5">
    <source>
        <dbReference type="WBParaSite" id="Bm12788.1"/>
    </source>
</evidence>
<sequence length="128" mass="14357">MLLFVITKHLITLTILTILFIDEIDAQNLVRDSFNRNILGRNSLNNNANVGAGPGAPPANPANPANQANQAQQNSFPWQTALGAGLGFLAGSWLGRGSSSSYPYGYYVYPYYPYSYNYYHYPYYYYYG</sequence>
<dbReference type="EMBL" id="CAAKNF010000194">
    <property type="protein sequence ID" value="VIO95214.1"/>
    <property type="molecule type" value="Genomic_DNA"/>
</dbReference>
<keyword evidence="2" id="KW-0732">Signal</keyword>
<evidence type="ECO:0000313" key="3">
    <source>
        <dbReference type="EMBL" id="VIO95214.1"/>
    </source>
</evidence>